<protein>
    <submittedName>
        <fullName evidence="2">Uncharacterized protein</fullName>
    </submittedName>
</protein>
<feature type="compositionally biased region" description="Basic residues" evidence="1">
    <location>
        <begin position="1"/>
        <end position="17"/>
    </location>
</feature>
<feature type="region of interest" description="Disordered" evidence="1">
    <location>
        <begin position="1"/>
        <end position="24"/>
    </location>
</feature>
<dbReference type="Proteomes" id="UP000321868">
    <property type="component" value="Unassembled WGS sequence"/>
</dbReference>
<evidence type="ECO:0000256" key="1">
    <source>
        <dbReference type="SAM" id="MobiDB-lite"/>
    </source>
</evidence>
<gene>
    <name evidence="2" type="ORF">SOL01_00650</name>
</gene>
<dbReference type="AlphaFoldDB" id="A0A512A914"/>
<reference evidence="2 3" key="1">
    <citation type="submission" date="2019-07" db="EMBL/GenBank/DDBJ databases">
        <title>Whole genome shotgun sequence of Streptococcus oligofermentans NBRC 106105.</title>
        <authorList>
            <person name="Hosoyama A."/>
            <person name="Uohara A."/>
            <person name="Ohji S."/>
            <person name="Ichikawa N."/>
        </authorList>
    </citation>
    <scope>NUCLEOTIDE SEQUENCE [LARGE SCALE GENOMIC DNA]</scope>
    <source>
        <strain evidence="2 3">NBRC 106105</strain>
    </source>
</reference>
<dbReference type="EMBL" id="BJYQ01000005">
    <property type="protein sequence ID" value="GEN96191.1"/>
    <property type="molecule type" value="Genomic_DNA"/>
</dbReference>
<evidence type="ECO:0000313" key="2">
    <source>
        <dbReference type="EMBL" id="GEN96191.1"/>
    </source>
</evidence>
<sequence length="53" mass="6357">MDKRIWRNKGNPKKKAGDKKIRKDNKDSFHKITLSKERLKKDTSNFSNDFIHL</sequence>
<organism evidence="2 3">
    <name type="scientific">Streptococcus cristatus</name>
    <dbReference type="NCBI Taxonomy" id="45634"/>
    <lineage>
        <taxon>Bacteria</taxon>
        <taxon>Bacillati</taxon>
        <taxon>Bacillota</taxon>
        <taxon>Bacilli</taxon>
        <taxon>Lactobacillales</taxon>
        <taxon>Streptococcaceae</taxon>
        <taxon>Streptococcus</taxon>
    </lineage>
</organism>
<name>A0A512A914_STRCR</name>
<evidence type="ECO:0000313" key="3">
    <source>
        <dbReference type="Proteomes" id="UP000321868"/>
    </source>
</evidence>
<comment type="caution">
    <text evidence="2">The sequence shown here is derived from an EMBL/GenBank/DDBJ whole genome shotgun (WGS) entry which is preliminary data.</text>
</comment>
<proteinExistence type="predicted"/>
<accession>A0A512A914</accession>